<feature type="domain" description="PucR C-terminal helix-turn-helix" evidence="3">
    <location>
        <begin position="375"/>
        <end position="432"/>
    </location>
</feature>
<evidence type="ECO:0000256" key="1">
    <source>
        <dbReference type="ARBA" id="ARBA00006754"/>
    </source>
</evidence>
<dbReference type="AlphaFoldDB" id="A0A8J4ADI9"/>
<comment type="similarity">
    <text evidence="1">Belongs to the CdaR family.</text>
</comment>
<dbReference type="PANTHER" id="PTHR33744:SF1">
    <property type="entry name" value="DNA-BINDING TRANSCRIPTIONAL ACTIVATOR ADER"/>
    <property type="match status" value="1"/>
</dbReference>
<feature type="domain" description="RsbT co-antagonist protein RsbRD N-terminal" evidence="4">
    <location>
        <begin position="64"/>
        <end position="204"/>
    </location>
</feature>
<evidence type="ECO:0000259" key="3">
    <source>
        <dbReference type="Pfam" id="PF13556"/>
    </source>
</evidence>
<keyword evidence="7" id="KW-1185">Reference proteome</keyword>
<name>A0A8J4ADI9_9ACTN</name>
<feature type="region of interest" description="Disordered" evidence="2">
    <location>
        <begin position="1"/>
        <end position="40"/>
    </location>
</feature>
<dbReference type="InterPro" id="IPR051448">
    <property type="entry name" value="CdaR-like_regulators"/>
</dbReference>
<dbReference type="Proteomes" id="UP000614996">
    <property type="component" value="Unassembled WGS sequence"/>
</dbReference>
<dbReference type="InterPro" id="IPR041522">
    <property type="entry name" value="CdaR_GGDEF"/>
</dbReference>
<sequence>MRDSQEATVRATPTRLAARRDGREADRGKPSPGDRAPVGVEAGAASMTGTALLGLLDWAEAHLPRLIDQACAAVVDRMALYRDGRAVSRAELRRSVDHNLHVLVAAVGAPAAPLDLAAPRETGRRRAHQGVPLPEVLQAYRITFATLWDALVEHARGAGAAGATDELLTAASRIWQLTDEHALALTEAYRAATAELLLAQQRRRSAVVEALLTGQPGPDATPWDAAALLGLPPGGQLVVVAAQTRGFAEESLPGVERALAADGIVSGWRLSPALQVGVVSLRDDQTRPMLDVLRGVAKSRTGVSPRYDSLADTPRALRLARAALAGVPAGAPEVRMFGPSPLAALVVCEPDEGARLVSRVLGAVLGLPADDRDMLLDTLDAYLDHAGSAERAGEVLHCHPNTVRYRLRRLQDLTGRSLADPRDLAELAAAAHAVGVGAPTEAHPDRPRHPRRR</sequence>
<dbReference type="EMBL" id="BOPO01000073">
    <property type="protein sequence ID" value="GIL28564.1"/>
    <property type="molecule type" value="Genomic_DNA"/>
</dbReference>
<gene>
    <name evidence="6" type="ORF">NUM_38180</name>
</gene>
<dbReference type="InterPro" id="IPR025751">
    <property type="entry name" value="RsbRD_N_dom"/>
</dbReference>
<evidence type="ECO:0000313" key="7">
    <source>
        <dbReference type="Proteomes" id="UP000614996"/>
    </source>
</evidence>
<dbReference type="PANTHER" id="PTHR33744">
    <property type="entry name" value="CARBOHYDRATE DIACID REGULATOR"/>
    <property type="match status" value="1"/>
</dbReference>
<accession>A0A8J4ADI9</accession>
<dbReference type="Pfam" id="PF13556">
    <property type="entry name" value="HTH_30"/>
    <property type="match status" value="1"/>
</dbReference>
<proteinExistence type="inferred from homology"/>
<evidence type="ECO:0000313" key="6">
    <source>
        <dbReference type="EMBL" id="GIL28564.1"/>
    </source>
</evidence>
<feature type="compositionally biased region" description="Basic and acidic residues" evidence="2">
    <location>
        <begin position="18"/>
        <end position="29"/>
    </location>
</feature>
<dbReference type="Gene3D" id="1.10.10.2840">
    <property type="entry name" value="PucR C-terminal helix-turn-helix domain"/>
    <property type="match status" value="1"/>
</dbReference>
<dbReference type="InterPro" id="IPR025736">
    <property type="entry name" value="PucR_C-HTH_dom"/>
</dbReference>
<reference evidence="7" key="1">
    <citation type="journal article" date="2021" name="Int. J. Syst. Evol. Microbiol.">
        <title>Actinocatenispora comari sp. nov., an endophytic actinomycete isolated from aerial parts of Comarum salesowianum.</title>
        <authorList>
            <person name="Oyunbileg N."/>
            <person name="Iizaka Y."/>
            <person name="Hamada M."/>
            <person name="Davaapurev B.O."/>
            <person name="Fukumoto A."/>
            <person name="Tsetseg B."/>
            <person name="Kato F."/>
            <person name="Tamura T."/>
            <person name="Batkhuu J."/>
            <person name="Anzai Y."/>
        </authorList>
    </citation>
    <scope>NUCLEOTIDE SEQUENCE [LARGE SCALE GENOMIC DNA]</scope>
    <source>
        <strain evidence="7">NUM-2625</strain>
    </source>
</reference>
<evidence type="ECO:0000259" key="5">
    <source>
        <dbReference type="Pfam" id="PF17853"/>
    </source>
</evidence>
<evidence type="ECO:0008006" key="8">
    <source>
        <dbReference type="Google" id="ProtNLM"/>
    </source>
</evidence>
<organism evidence="6 7">
    <name type="scientific">Actinocatenispora comari</name>
    <dbReference type="NCBI Taxonomy" id="2807577"/>
    <lineage>
        <taxon>Bacteria</taxon>
        <taxon>Bacillati</taxon>
        <taxon>Actinomycetota</taxon>
        <taxon>Actinomycetes</taxon>
        <taxon>Micromonosporales</taxon>
        <taxon>Micromonosporaceae</taxon>
        <taxon>Actinocatenispora</taxon>
    </lineage>
</organism>
<protein>
    <recommendedName>
        <fullName evidence="8">PucR family transcriptional regulator</fullName>
    </recommendedName>
</protein>
<feature type="domain" description="CdaR GGDEF-like" evidence="5">
    <location>
        <begin position="220"/>
        <end position="324"/>
    </location>
</feature>
<dbReference type="Pfam" id="PF14361">
    <property type="entry name" value="RsbRD_N"/>
    <property type="match status" value="1"/>
</dbReference>
<evidence type="ECO:0000256" key="2">
    <source>
        <dbReference type="SAM" id="MobiDB-lite"/>
    </source>
</evidence>
<dbReference type="InterPro" id="IPR042070">
    <property type="entry name" value="PucR_C-HTH_sf"/>
</dbReference>
<dbReference type="Pfam" id="PF17853">
    <property type="entry name" value="GGDEF_2"/>
    <property type="match status" value="1"/>
</dbReference>
<comment type="caution">
    <text evidence="6">The sequence shown here is derived from an EMBL/GenBank/DDBJ whole genome shotgun (WGS) entry which is preliminary data.</text>
</comment>
<evidence type="ECO:0000259" key="4">
    <source>
        <dbReference type="Pfam" id="PF14361"/>
    </source>
</evidence>